<evidence type="ECO:0000256" key="1">
    <source>
        <dbReference type="SAM" id="MobiDB-lite"/>
    </source>
</evidence>
<keyword evidence="2" id="KW-1133">Transmembrane helix</keyword>
<keyword evidence="4" id="KW-1185">Reference proteome</keyword>
<organism evidence="3 4">
    <name type="scientific">Bordetella genomosp. 7</name>
    <dbReference type="NCBI Taxonomy" id="1416805"/>
    <lineage>
        <taxon>Bacteria</taxon>
        <taxon>Pseudomonadati</taxon>
        <taxon>Pseudomonadota</taxon>
        <taxon>Betaproteobacteria</taxon>
        <taxon>Burkholderiales</taxon>
        <taxon>Alcaligenaceae</taxon>
        <taxon>Bordetella</taxon>
    </lineage>
</organism>
<feature type="region of interest" description="Disordered" evidence="1">
    <location>
        <begin position="100"/>
        <end position="121"/>
    </location>
</feature>
<accession>A0A261RJX7</accession>
<name>A0A261RJX7_9BORD</name>
<evidence type="ECO:0000256" key="2">
    <source>
        <dbReference type="SAM" id="Phobius"/>
    </source>
</evidence>
<dbReference type="RefSeq" id="WP_094796284.1">
    <property type="nucleotide sequence ID" value="NZ_NEVK01000003.1"/>
</dbReference>
<sequence>MVIVAKLRNAWRGWGERGFVGLGVYWLLYQVCAAWDACELLGQLMEPFEHVELDELLLSTALVFPVLCVALWCRTRKLQRELFRRAVADTVANMVASRYQQGGGSAERHGACPKPRCGNSR</sequence>
<protein>
    <submittedName>
        <fullName evidence="3">Uncharacterized protein</fullName>
    </submittedName>
</protein>
<keyword evidence="2" id="KW-0812">Transmembrane</keyword>
<gene>
    <name evidence="3" type="ORF">CAL19_06335</name>
</gene>
<keyword evidence="2" id="KW-0472">Membrane</keyword>
<dbReference type="Proteomes" id="UP000216947">
    <property type="component" value="Unassembled WGS sequence"/>
</dbReference>
<comment type="caution">
    <text evidence="3">The sequence shown here is derived from an EMBL/GenBank/DDBJ whole genome shotgun (WGS) entry which is preliminary data.</text>
</comment>
<dbReference type="EMBL" id="NEVK01000003">
    <property type="protein sequence ID" value="OZI25087.1"/>
    <property type="molecule type" value="Genomic_DNA"/>
</dbReference>
<evidence type="ECO:0000313" key="4">
    <source>
        <dbReference type="Proteomes" id="UP000216947"/>
    </source>
</evidence>
<evidence type="ECO:0000313" key="3">
    <source>
        <dbReference type="EMBL" id="OZI25087.1"/>
    </source>
</evidence>
<dbReference type="AlphaFoldDB" id="A0A261RJX7"/>
<feature type="transmembrane region" description="Helical" evidence="2">
    <location>
        <begin position="57"/>
        <end position="75"/>
    </location>
</feature>
<reference evidence="4" key="1">
    <citation type="submission" date="2017-05" db="EMBL/GenBank/DDBJ databases">
        <title>Complete and WGS of Bordetella genogroups.</title>
        <authorList>
            <person name="Spilker T."/>
            <person name="Lipuma J."/>
        </authorList>
    </citation>
    <scope>NUCLEOTIDE SEQUENCE [LARGE SCALE GENOMIC DNA]</scope>
    <source>
        <strain evidence="4">AU18089</strain>
    </source>
</reference>
<proteinExistence type="predicted"/>